<feature type="region of interest" description="Disordered" evidence="6">
    <location>
        <begin position="695"/>
        <end position="723"/>
    </location>
</feature>
<dbReference type="InterPro" id="IPR006612">
    <property type="entry name" value="THAP_Znf"/>
</dbReference>
<dbReference type="SMART" id="SM00980">
    <property type="entry name" value="THAP"/>
    <property type="match status" value="1"/>
</dbReference>
<dbReference type="PROSITE" id="PS50950">
    <property type="entry name" value="ZF_THAP"/>
    <property type="match status" value="1"/>
</dbReference>
<keyword evidence="2 5" id="KW-0863">Zinc-finger</keyword>
<proteinExistence type="predicted"/>
<dbReference type="GO" id="GO:0003677">
    <property type="term" value="F:DNA binding"/>
    <property type="evidence" value="ECO:0007669"/>
    <property type="project" value="UniProtKB-UniRule"/>
</dbReference>
<evidence type="ECO:0000256" key="5">
    <source>
        <dbReference type="PROSITE-ProRule" id="PRU00309"/>
    </source>
</evidence>
<gene>
    <name evidence="8" type="ORF">ABMA28_008667</name>
</gene>
<evidence type="ECO:0000256" key="2">
    <source>
        <dbReference type="ARBA" id="ARBA00022771"/>
    </source>
</evidence>
<protein>
    <recommendedName>
        <fullName evidence="7">THAP-type domain-containing protein</fullName>
    </recommendedName>
</protein>
<dbReference type="AlphaFoldDB" id="A0ABD0SGE1"/>
<feature type="region of interest" description="Disordered" evidence="6">
    <location>
        <begin position="499"/>
        <end position="567"/>
    </location>
</feature>
<keyword evidence="3" id="KW-0862">Zinc</keyword>
<dbReference type="EMBL" id="JBEDNZ010000022">
    <property type="protein sequence ID" value="KAL0818144.1"/>
    <property type="molecule type" value="Genomic_DNA"/>
</dbReference>
<feature type="compositionally biased region" description="Basic residues" evidence="6">
    <location>
        <begin position="551"/>
        <end position="560"/>
    </location>
</feature>
<keyword evidence="4 5" id="KW-0238">DNA-binding</keyword>
<feature type="compositionally biased region" description="Polar residues" evidence="6">
    <location>
        <begin position="695"/>
        <end position="708"/>
    </location>
</feature>
<accession>A0ABD0SGE1</accession>
<comment type="caution">
    <text evidence="8">The sequence shown here is derived from an EMBL/GenBank/DDBJ whole genome shotgun (WGS) entry which is preliminary data.</text>
</comment>
<feature type="region of interest" description="Disordered" evidence="6">
    <location>
        <begin position="591"/>
        <end position="649"/>
    </location>
</feature>
<evidence type="ECO:0000256" key="3">
    <source>
        <dbReference type="ARBA" id="ARBA00022833"/>
    </source>
</evidence>
<reference evidence="8 9" key="1">
    <citation type="submission" date="2024-06" db="EMBL/GenBank/DDBJ databases">
        <title>A chromosome-level genome assembly of beet webworm, Loxostege sticticalis.</title>
        <authorList>
            <person name="Zhang Y."/>
        </authorList>
    </citation>
    <scope>NUCLEOTIDE SEQUENCE [LARGE SCALE GENOMIC DNA]</scope>
    <source>
        <strain evidence="8">AQ028</strain>
        <tissue evidence="8">Male pupae</tissue>
    </source>
</reference>
<organism evidence="8 9">
    <name type="scientific">Loxostege sticticalis</name>
    <name type="common">Beet webworm moth</name>
    <dbReference type="NCBI Taxonomy" id="481309"/>
    <lineage>
        <taxon>Eukaryota</taxon>
        <taxon>Metazoa</taxon>
        <taxon>Ecdysozoa</taxon>
        <taxon>Arthropoda</taxon>
        <taxon>Hexapoda</taxon>
        <taxon>Insecta</taxon>
        <taxon>Pterygota</taxon>
        <taxon>Neoptera</taxon>
        <taxon>Endopterygota</taxon>
        <taxon>Lepidoptera</taxon>
        <taxon>Glossata</taxon>
        <taxon>Ditrysia</taxon>
        <taxon>Pyraloidea</taxon>
        <taxon>Crambidae</taxon>
        <taxon>Pyraustinae</taxon>
        <taxon>Loxostege</taxon>
    </lineage>
</organism>
<feature type="region of interest" description="Disordered" evidence="6">
    <location>
        <begin position="387"/>
        <end position="423"/>
    </location>
</feature>
<dbReference type="Proteomes" id="UP001549921">
    <property type="component" value="Unassembled WGS sequence"/>
</dbReference>
<evidence type="ECO:0000256" key="4">
    <source>
        <dbReference type="ARBA" id="ARBA00023125"/>
    </source>
</evidence>
<feature type="compositionally biased region" description="Basic and acidic residues" evidence="6">
    <location>
        <begin position="537"/>
        <end position="550"/>
    </location>
</feature>
<evidence type="ECO:0000256" key="1">
    <source>
        <dbReference type="ARBA" id="ARBA00022723"/>
    </source>
</evidence>
<name>A0ABD0SGE1_LOXSC</name>
<evidence type="ECO:0000313" key="8">
    <source>
        <dbReference type="EMBL" id="KAL0818144.1"/>
    </source>
</evidence>
<feature type="compositionally biased region" description="Basic residues" evidence="6">
    <location>
        <begin position="602"/>
        <end position="618"/>
    </location>
</feature>
<feature type="compositionally biased region" description="Basic residues" evidence="6">
    <location>
        <begin position="407"/>
        <end position="422"/>
    </location>
</feature>
<evidence type="ECO:0000313" key="9">
    <source>
        <dbReference type="Proteomes" id="UP001549921"/>
    </source>
</evidence>
<dbReference type="Pfam" id="PF05485">
    <property type="entry name" value="THAP"/>
    <property type="match status" value="1"/>
</dbReference>
<dbReference type="GO" id="GO:0008270">
    <property type="term" value="F:zinc ion binding"/>
    <property type="evidence" value="ECO:0007669"/>
    <property type="project" value="UniProtKB-KW"/>
</dbReference>
<evidence type="ECO:0000259" key="7">
    <source>
        <dbReference type="PROSITE" id="PS50950"/>
    </source>
</evidence>
<keyword evidence="1" id="KW-0479">Metal-binding</keyword>
<dbReference type="SUPFAM" id="SSF57716">
    <property type="entry name" value="Glucocorticoid receptor-like (DNA-binding domain)"/>
    <property type="match status" value="1"/>
</dbReference>
<feature type="domain" description="THAP-type" evidence="7">
    <location>
        <begin position="1"/>
        <end position="82"/>
    </location>
</feature>
<sequence>MHKRRCIVPGCPSFTPDTRMFKITNTVELLQIWMKYLLPIVPELRSCTKSQLIGKRICIKHFEAKYIVNGNQRLRHGVPTLFTKEEIESGIPTQPLKTEPKQMLNEHSYSYMKPREDHTYCKDADRELIDNLNLYVEETNTDCPAAADKDYGPSHPVHGITTDYNGFDDLITREDREVDSQEISTRSQKYNKVQLYMDEFVKEIEHEFLPLDTVCPHSEDTAPTGKFAAELEKHNLSAKVIDTNMCVKPYDTMEHLMNPEKAYAAITYCILKQQEFLEESVNDFLTWARNSVFDYESLKEKVTEIFVNGELVQISLKILQIVCKYRLKNVETRKEGIVNQLLDPEMKEALSNIPHTSSHLFDADVLMSTVHSVSTIYRLFVPKKSNLKQKSNKHDRGTQANILPQKASKHVQVKPKKARKVSKNVQVNSNELEGIATAKKVKKKDTGSQTSEKDRILGETMLYRDNLPLRERPENETVEDSPLNHCQKIQYVVKIKRKPPHTEGATNPIINQDRFEPNTQAGPEPTDYPQNISNDYNSKEMVTENRDTHQGPKKKRKTVKRAPDPSMPVIWDACQNLLSLGGSNITETEAETVHSTLERKTVTPKRPSRPHFGKKRRPKIPEGLKEQTSPMKSVGISPMQGTSDSSYLPGRSVDPMHVCDSPYLLGGCKHCYDPRTESVPPSSVQRGLNIQSSSYSPQIESIPPSNIRSSSYSGSSGGKLLRNALSQPRGSVYETEDPRNPNYQDQSVVVIPQNQITEETNQGNSTPMLLLTYDNLLSRWA</sequence>
<evidence type="ECO:0000256" key="6">
    <source>
        <dbReference type="SAM" id="MobiDB-lite"/>
    </source>
</evidence>